<dbReference type="PANTHER" id="PTHR11008">
    <property type="entry name" value="PROTEIN TAKEOUT-LIKE PROTEIN"/>
    <property type="match status" value="1"/>
</dbReference>
<dbReference type="SMART" id="SM00700">
    <property type="entry name" value="JHBP"/>
    <property type="match status" value="1"/>
</dbReference>
<dbReference type="PANTHER" id="PTHR11008:SF39">
    <property type="entry name" value="CIRCADIAN CLOCK-CONTROLLED PROTEIN-LIKE PROTEIN"/>
    <property type="match status" value="1"/>
</dbReference>
<dbReference type="AlphaFoldDB" id="A0A8S9X5K0"/>
<evidence type="ECO:0000256" key="4">
    <source>
        <dbReference type="SAM" id="SignalP"/>
    </source>
</evidence>
<reference evidence="5" key="1">
    <citation type="journal article" date="2021" name="Mol. Ecol. Resour.">
        <title>Apolygus lucorum genome provides insights into omnivorousness and mesophyll feeding.</title>
        <authorList>
            <person name="Liu Y."/>
            <person name="Liu H."/>
            <person name="Wang H."/>
            <person name="Huang T."/>
            <person name="Liu B."/>
            <person name="Yang B."/>
            <person name="Yin L."/>
            <person name="Li B."/>
            <person name="Zhang Y."/>
            <person name="Zhang S."/>
            <person name="Jiang F."/>
            <person name="Zhang X."/>
            <person name="Ren Y."/>
            <person name="Wang B."/>
            <person name="Wang S."/>
            <person name="Lu Y."/>
            <person name="Wu K."/>
            <person name="Fan W."/>
            <person name="Wang G."/>
        </authorList>
    </citation>
    <scope>NUCLEOTIDE SEQUENCE</scope>
    <source>
        <strain evidence="5">12Hb</strain>
    </source>
</reference>
<dbReference type="InterPro" id="IPR010562">
    <property type="entry name" value="Haemolymph_juvenile_hormone-bd"/>
</dbReference>
<evidence type="ECO:0008006" key="7">
    <source>
        <dbReference type="Google" id="ProtNLM"/>
    </source>
</evidence>
<feature type="signal peptide" evidence="4">
    <location>
        <begin position="1"/>
        <end position="20"/>
    </location>
</feature>
<dbReference type="InterPro" id="IPR038606">
    <property type="entry name" value="To_sf"/>
</dbReference>
<accession>A0A8S9X5K0</accession>
<evidence type="ECO:0000313" key="6">
    <source>
        <dbReference type="Proteomes" id="UP000466442"/>
    </source>
</evidence>
<comment type="caution">
    <text evidence="5">The sequence shown here is derived from an EMBL/GenBank/DDBJ whole genome shotgun (WGS) entry which is preliminary data.</text>
</comment>
<proteinExistence type="inferred from homology"/>
<protein>
    <recommendedName>
        <fullName evidence="7">Hemolymph juvenile hormone binding protein</fullName>
    </recommendedName>
</protein>
<keyword evidence="1 4" id="KW-0732">Signal</keyword>
<keyword evidence="2" id="KW-0090">Biological rhythms</keyword>
<evidence type="ECO:0000256" key="1">
    <source>
        <dbReference type="ARBA" id="ARBA00022729"/>
    </source>
</evidence>
<dbReference type="Gene3D" id="3.15.10.30">
    <property type="entry name" value="Haemolymph juvenile hormone binding protein"/>
    <property type="match status" value="1"/>
</dbReference>
<evidence type="ECO:0000313" key="5">
    <source>
        <dbReference type="EMBL" id="KAF6204257.1"/>
    </source>
</evidence>
<dbReference type="Pfam" id="PF06585">
    <property type="entry name" value="JHBP"/>
    <property type="match status" value="1"/>
</dbReference>
<comment type="similarity">
    <text evidence="3">Belongs to the TO family.</text>
</comment>
<evidence type="ECO:0000256" key="3">
    <source>
        <dbReference type="ARBA" id="ARBA00060902"/>
    </source>
</evidence>
<dbReference type="Proteomes" id="UP000466442">
    <property type="component" value="Unassembled WGS sequence"/>
</dbReference>
<keyword evidence="6" id="KW-1185">Reference proteome</keyword>
<dbReference type="EMBL" id="WIXP02000010">
    <property type="protein sequence ID" value="KAF6204257.1"/>
    <property type="molecule type" value="Genomic_DNA"/>
</dbReference>
<gene>
    <name evidence="5" type="ORF">GE061_002597</name>
</gene>
<sequence>MAHRFLLGFLCSVFISSTIAKIPSYIHVCKRNDPELDKCVLNSVEILKPKLVKGIPELDIPALEPLSLKDLVLQHGGRALKFSGTNYIIHGASNYEIDDLKLDLPNKVFQVQMRFPKIVLDADYEVAGKFLSFNLQGKGPVNVVAENIDGKAILKGKQLMKNGKEYFILDSMDLKLNLKNYELKLSRGFFKDQAVTDAINVALHENKREIINLVRPRLEEVVKDVLLDTANKITNHFTYDELFPES</sequence>
<dbReference type="GO" id="GO:0005615">
    <property type="term" value="C:extracellular space"/>
    <property type="evidence" value="ECO:0007669"/>
    <property type="project" value="TreeGrafter"/>
</dbReference>
<name>A0A8S9X5K0_APOLU</name>
<organism evidence="5 6">
    <name type="scientific">Apolygus lucorum</name>
    <name type="common">Small green plant bug</name>
    <name type="synonym">Lygocoris lucorum</name>
    <dbReference type="NCBI Taxonomy" id="248454"/>
    <lineage>
        <taxon>Eukaryota</taxon>
        <taxon>Metazoa</taxon>
        <taxon>Ecdysozoa</taxon>
        <taxon>Arthropoda</taxon>
        <taxon>Hexapoda</taxon>
        <taxon>Insecta</taxon>
        <taxon>Pterygota</taxon>
        <taxon>Neoptera</taxon>
        <taxon>Paraneoptera</taxon>
        <taxon>Hemiptera</taxon>
        <taxon>Heteroptera</taxon>
        <taxon>Panheteroptera</taxon>
        <taxon>Cimicomorpha</taxon>
        <taxon>Miridae</taxon>
        <taxon>Mirini</taxon>
        <taxon>Apolygus</taxon>
    </lineage>
</organism>
<evidence type="ECO:0000256" key="2">
    <source>
        <dbReference type="ARBA" id="ARBA00023108"/>
    </source>
</evidence>
<dbReference type="GO" id="GO:0007623">
    <property type="term" value="P:circadian rhythm"/>
    <property type="evidence" value="ECO:0007669"/>
    <property type="project" value="UniProtKB-ARBA"/>
</dbReference>
<feature type="chain" id="PRO_5035784534" description="Hemolymph juvenile hormone binding protein" evidence="4">
    <location>
        <begin position="21"/>
        <end position="246"/>
    </location>
</feature>
<dbReference type="OrthoDB" id="8179031at2759"/>
<dbReference type="FunFam" id="3.15.10.30:FF:000001">
    <property type="entry name" value="Takeout-like protein 1"/>
    <property type="match status" value="1"/>
</dbReference>